<sequence>MSGYCYSCGNQQPPPQLPYSSDGNNPPYGHQPLRCALRRTKAAILIHTTVCSILRRTGSFFS</sequence>
<name>A0A816IU36_BRANA</name>
<evidence type="ECO:0000256" key="1">
    <source>
        <dbReference type="SAM" id="MobiDB-lite"/>
    </source>
</evidence>
<proteinExistence type="predicted"/>
<reference evidence="2" key="1">
    <citation type="submission" date="2021-01" db="EMBL/GenBank/DDBJ databases">
        <authorList>
            <consortium name="Genoscope - CEA"/>
            <person name="William W."/>
        </authorList>
    </citation>
    <scope>NUCLEOTIDE SEQUENCE</scope>
</reference>
<protein>
    <submittedName>
        <fullName evidence="2">(rape) hypothetical protein</fullName>
    </submittedName>
</protein>
<accession>A0A816IU36</accession>
<dbReference type="EMBL" id="HG994373">
    <property type="protein sequence ID" value="CAF1721224.1"/>
    <property type="molecule type" value="Genomic_DNA"/>
</dbReference>
<dbReference type="Proteomes" id="UP001295469">
    <property type="component" value="Chromosome C09"/>
</dbReference>
<organism evidence="2">
    <name type="scientific">Brassica napus</name>
    <name type="common">Rape</name>
    <dbReference type="NCBI Taxonomy" id="3708"/>
    <lineage>
        <taxon>Eukaryota</taxon>
        <taxon>Viridiplantae</taxon>
        <taxon>Streptophyta</taxon>
        <taxon>Embryophyta</taxon>
        <taxon>Tracheophyta</taxon>
        <taxon>Spermatophyta</taxon>
        <taxon>Magnoliopsida</taxon>
        <taxon>eudicotyledons</taxon>
        <taxon>Gunneridae</taxon>
        <taxon>Pentapetalae</taxon>
        <taxon>rosids</taxon>
        <taxon>malvids</taxon>
        <taxon>Brassicales</taxon>
        <taxon>Brassicaceae</taxon>
        <taxon>Brassiceae</taxon>
        <taxon>Brassica</taxon>
    </lineage>
</organism>
<dbReference type="AlphaFoldDB" id="A0A816IU36"/>
<evidence type="ECO:0000313" key="2">
    <source>
        <dbReference type="EMBL" id="CAF1721224.1"/>
    </source>
</evidence>
<feature type="region of interest" description="Disordered" evidence="1">
    <location>
        <begin position="1"/>
        <end position="26"/>
    </location>
</feature>
<gene>
    <name evidence="2" type="ORF">DARMORV10_C09P17620.1</name>
</gene>